<accession>A0AAV5ARV2</accession>
<dbReference type="Proteomes" id="UP001207736">
    <property type="component" value="Unassembled WGS sequence"/>
</dbReference>
<protein>
    <submittedName>
        <fullName evidence="1">Uncharacterized protein</fullName>
    </submittedName>
</protein>
<name>A0AAV5ARV2_9FLAO</name>
<comment type="caution">
    <text evidence="1">The sequence shown here is derived from an EMBL/GenBank/DDBJ whole genome shotgun (WGS) entry which is preliminary data.</text>
</comment>
<evidence type="ECO:0000313" key="3">
    <source>
        <dbReference type="Proteomes" id="UP001207736"/>
    </source>
</evidence>
<dbReference type="EMBL" id="BQKA01000018">
    <property type="protein sequence ID" value="GJM50037.1"/>
    <property type="molecule type" value="Genomic_DNA"/>
</dbReference>
<gene>
    <name evidence="1" type="ORF">RCZ15_10120</name>
    <name evidence="2" type="ORF">RCZ16_22240</name>
</gene>
<dbReference type="EMBL" id="BQKB01000051">
    <property type="protein sequence ID" value="GJM53908.1"/>
    <property type="molecule type" value="Genomic_DNA"/>
</dbReference>
<dbReference type="AlphaFoldDB" id="A0AAV5ARV2"/>
<evidence type="ECO:0000313" key="2">
    <source>
        <dbReference type="EMBL" id="GJM53908.1"/>
    </source>
</evidence>
<keyword evidence="4" id="KW-1185">Reference proteome</keyword>
<sequence>MSLFNKIVDTFTSTEFEVESSMKVTELTKQFKEKFGISLRVYKGKKLASDGRMTLKTLDQRTQTSVNFDSEKLKIRATQKVGEVEKLFLNHFGIVVQIADIENKNLLDDALTLGDARRQK</sequence>
<organism evidence="1 3">
    <name type="scientific">Capnocytophaga catalasegens</name>
    <dbReference type="NCBI Taxonomy" id="1004260"/>
    <lineage>
        <taxon>Bacteria</taxon>
        <taxon>Pseudomonadati</taxon>
        <taxon>Bacteroidota</taxon>
        <taxon>Flavobacteriia</taxon>
        <taxon>Flavobacteriales</taxon>
        <taxon>Flavobacteriaceae</taxon>
        <taxon>Capnocytophaga</taxon>
    </lineage>
</organism>
<reference evidence="1 4" key="1">
    <citation type="submission" date="2021-11" db="EMBL/GenBank/DDBJ databases">
        <title>Draft genome sequence of Capnocytophaga sp. strain KC07075 isolated from cat oral cavity.</title>
        <authorList>
            <person name="Suzuki M."/>
            <person name="Imaoka K."/>
            <person name="Kimura M."/>
            <person name="Morikawa S."/>
            <person name="Maeda K."/>
        </authorList>
    </citation>
    <scope>NUCLEOTIDE SEQUENCE</scope>
    <source>
        <strain evidence="1">KC07075</strain>
        <strain evidence="2 4">KC07079</strain>
    </source>
</reference>
<dbReference type="RefSeq" id="WP_264846062.1">
    <property type="nucleotide sequence ID" value="NZ_BPMA01000017.1"/>
</dbReference>
<dbReference type="Proteomes" id="UP001208692">
    <property type="component" value="Unassembled WGS sequence"/>
</dbReference>
<evidence type="ECO:0000313" key="1">
    <source>
        <dbReference type="EMBL" id="GJM50037.1"/>
    </source>
</evidence>
<evidence type="ECO:0000313" key="4">
    <source>
        <dbReference type="Proteomes" id="UP001208692"/>
    </source>
</evidence>
<proteinExistence type="predicted"/>